<evidence type="ECO:0000313" key="2">
    <source>
        <dbReference type="Proteomes" id="UP001203297"/>
    </source>
</evidence>
<reference evidence="1" key="1">
    <citation type="journal article" date="2022" name="New Phytol.">
        <title>Evolutionary transition to the ectomycorrhizal habit in the genomes of a hyperdiverse lineage of mushroom-forming fungi.</title>
        <authorList>
            <person name="Looney B."/>
            <person name="Miyauchi S."/>
            <person name="Morin E."/>
            <person name="Drula E."/>
            <person name="Courty P.E."/>
            <person name="Kohler A."/>
            <person name="Kuo A."/>
            <person name="LaButti K."/>
            <person name="Pangilinan J."/>
            <person name="Lipzen A."/>
            <person name="Riley R."/>
            <person name="Andreopoulos W."/>
            <person name="He G."/>
            <person name="Johnson J."/>
            <person name="Nolan M."/>
            <person name="Tritt A."/>
            <person name="Barry K.W."/>
            <person name="Grigoriev I.V."/>
            <person name="Nagy L.G."/>
            <person name="Hibbett D."/>
            <person name="Henrissat B."/>
            <person name="Matheny P.B."/>
            <person name="Labbe J."/>
            <person name="Martin F.M."/>
        </authorList>
    </citation>
    <scope>NUCLEOTIDE SEQUENCE</scope>
    <source>
        <strain evidence="1">BPL690</strain>
    </source>
</reference>
<dbReference type="EMBL" id="WTXG01000020">
    <property type="protein sequence ID" value="KAI0299988.1"/>
    <property type="molecule type" value="Genomic_DNA"/>
</dbReference>
<organism evidence="1 2">
    <name type="scientific">Multifurca ochricompacta</name>
    <dbReference type="NCBI Taxonomy" id="376703"/>
    <lineage>
        <taxon>Eukaryota</taxon>
        <taxon>Fungi</taxon>
        <taxon>Dikarya</taxon>
        <taxon>Basidiomycota</taxon>
        <taxon>Agaricomycotina</taxon>
        <taxon>Agaricomycetes</taxon>
        <taxon>Russulales</taxon>
        <taxon>Russulaceae</taxon>
        <taxon>Multifurca</taxon>
    </lineage>
</organism>
<name>A0AAD4QN37_9AGAM</name>
<comment type="caution">
    <text evidence="1">The sequence shown here is derived from an EMBL/GenBank/DDBJ whole genome shotgun (WGS) entry which is preliminary data.</text>
</comment>
<accession>A0AAD4QN37</accession>
<proteinExistence type="predicted"/>
<dbReference type="AlphaFoldDB" id="A0AAD4QN37"/>
<dbReference type="Proteomes" id="UP001203297">
    <property type="component" value="Unassembled WGS sequence"/>
</dbReference>
<evidence type="ECO:0000313" key="1">
    <source>
        <dbReference type="EMBL" id="KAI0299988.1"/>
    </source>
</evidence>
<protein>
    <submittedName>
        <fullName evidence="1">Uncharacterized protein</fullName>
    </submittedName>
</protein>
<keyword evidence="2" id="KW-1185">Reference proteome</keyword>
<gene>
    <name evidence="1" type="ORF">B0F90DRAFT_1725827</name>
</gene>
<feature type="non-terminal residue" evidence="1">
    <location>
        <position position="1"/>
    </location>
</feature>
<sequence length="62" mass="7174">CLDELQAITRRLCGEVPLRGFEKWRFLHQSRRGTRLNTLSQTNTVVEREPFIVNEKSDGNSA</sequence>